<dbReference type="Gene3D" id="3.40.30.10">
    <property type="entry name" value="Glutaredoxin"/>
    <property type="match status" value="1"/>
</dbReference>
<evidence type="ECO:0000256" key="2">
    <source>
        <dbReference type="SAM" id="Phobius"/>
    </source>
</evidence>
<dbReference type="RefSeq" id="WP_052689239.1">
    <property type="nucleotide sequence ID" value="NZ_JYGL01000001.1"/>
</dbReference>
<evidence type="ECO:0000313" key="4">
    <source>
        <dbReference type="EMBL" id="KJQ59608.1"/>
    </source>
</evidence>
<sequence>MKKTLVKSLLLCTVLLSSIGTASIVLSENTEEVASTVETSVTSGDSTSSKVDLQPSETYQTDSKEDDEGRFEPSTTTVKKSKGEEDLEVTVQEYTDNVADFKNVNFEEVRKAFTEDNLEHTLLFSRGTCPHCRQFSPILKEFNTLINGKLEYYNVDGEDFNDQAKEFLFKTIQIPGTPTVLHLKNGQLLSGWAGGGLTAQQLYDYLYLGRSPEQPKGEKKSEENTDNSASLDTKKKLQRSTKSEARVETIVPGDKVLNAVTETLSGKENKNIKSQYLSIFESKVTTLDSRDTPQNEQNSPETYQYKLKLSNVAQNVSTTSKESSLPKTGEKQAWSLVYIGQNFLILTLAIVFTRLMIKQEE</sequence>
<organism evidence="4 5">
    <name type="scientific">Streptococcus gordonii</name>
    <dbReference type="NCBI Taxonomy" id="1302"/>
    <lineage>
        <taxon>Bacteria</taxon>
        <taxon>Bacillati</taxon>
        <taxon>Bacillota</taxon>
        <taxon>Bacilli</taxon>
        <taxon>Lactobacillales</taxon>
        <taxon>Streptococcaceae</taxon>
        <taxon>Streptococcus</taxon>
    </lineage>
</organism>
<proteinExistence type="predicted"/>
<feature type="signal peptide" evidence="3">
    <location>
        <begin position="1"/>
        <end position="22"/>
    </location>
</feature>
<comment type="caution">
    <text evidence="4">The sequence shown here is derived from an EMBL/GenBank/DDBJ whole genome shotgun (WGS) entry which is preliminary data.</text>
</comment>
<keyword evidence="2" id="KW-1133">Transmembrane helix</keyword>
<keyword evidence="2" id="KW-0472">Membrane</keyword>
<reference evidence="4 5" key="1">
    <citation type="submission" date="2015-02" db="EMBL/GenBank/DDBJ databases">
        <title>Evolution of amylase-binding proteins of oral streptococcal species.</title>
        <authorList>
            <person name="Haase E.M."/>
        </authorList>
    </citation>
    <scope>NUCLEOTIDE SEQUENCE [LARGE SCALE GENOMIC DNA]</scope>
    <source>
        <strain evidence="4 5">G9B</strain>
    </source>
</reference>
<feature type="compositionally biased region" description="Basic and acidic residues" evidence="1">
    <location>
        <begin position="213"/>
        <end position="223"/>
    </location>
</feature>
<evidence type="ECO:0000256" key="1">
    <source>
        <dbReference type="SAM" id="MobiDB-lite"/>
    </source>
</evidence>
<protein>
    <submittedName>
        <fullName evidence="4">Thioredoxin</fullName>
    </submittedName>
</protein>
<dbReference type="Pfam" id="PF20207">
    <property type="entry name" value="DUF6568"/>
    <property type="match status" value="1"/>
</dbReference>
<feature type="transmembrane region" description="Helical" evidence="2">
    <location>
        <begin position="333"/>
        <end position="357"/>
    </location>
</feature>
<dbReference type="Proteomes" id="UP000033658">
    <property type="component" value="Unassembled WGS sequence"/>
</dbReference>
<dbReference type="CDD" id="cd02947">
    <property type="entry name" value="TRX_family"/>
    <property type="match status" value="1"/>
</dbReference>
<evidence type="ECO:0000256" key="3">
    <source>
        <dbReference type="SAM" id="SignalP"/>
    </source>
</evidence>
<dbReference type="SUPFAM" id="SSF52833">
    <property type="entry name" value="Thioredoxin-like"/>
    <property type="match status" value="1"/>
</dbReference>
<keyword evidence="3" id="KW-0732">Signal</keyword>
<feature type="region of interest" description="Disordered" evidence="1">
    <location>
        <begin position="213"/>
        <end position="245"/>
    </location>
</feature>
<evidence type="ECO:0000313" key="5">
    <source>
        <dbReference type="Proteomes" id="UP000033658"/>
    </source>
</evidence>
<feature type="chain" id="PRO_5043935250" evidence="3">
    <location>
        <begin position="23"/>
        <end position="361"/>
    </location>
</feature>
<name>A0AAW3HAI3_STRGN</name>
<feature type="compositionally biased region" description="Polar residues" evidence="1">
    <location>
        <begin position="36"/>
        <end position="61"/>
    </location>
</feature>
<feature type="region of interest" description="Disordered" evidence="1">
    <location>
        <begin position="36"/>
        <end position="83"/>
    </location>
</feature>
<dbReference type="EMBL" id="JYGL01000001">
    <property type="protein sequence ID" value="KJQ59608.1"/>
    <property type="molecule type" value="Genomic_DNA"/>
</dbReference>
<accession>A0AAW3HAI3</accession>
<dbReference type="InterPro" id="IPR036249">
    <property type="entry name" value="Thioredoxin-like_sf"/>
</dbReference>
<dbReference type="AlphaFoldDB" id="A0AAW3HAI3"/>
<dbReference type="InterPro" id="IPR046698">
    <property type="entry name" value="PedC-like"/>
</dbReference>
<keyword evidence="2" id="KW-0812">Transmembrane</keyword>
<dbReference type="NCBIfam" id="TIGR01167">
    <property type="entry name" value="LPXTG_anchor"/>
    <property type="match status" value="1"/>
</dbReference>
<gene>
    <name evidence="4" type="ORF">TZ86_01479</name>
</gene>